<keyword evidence="3" id="KW-1185">Reference proteome</keyword>
<evidence type="ECO:0000313" key="2">
    <source>
        <dbReference type="EMBL" id="QEG42614.1"/>
    </source>
</evidence>
<evidence type="ECO:0000259" key="1">
    <source>
        <dbReference type="Pfam" id="PF05448"/>
    </source>
</evidence>
<dbReference type="EMBL" id="CP042914">
    <property type="protein sequence ID" value="QEG42614.1"/>
    <property type="molecule type" value="Genomic_DNA"/>
</dbReference>
<organism evidence="2 3">
    <name type="scientific">Roseimaritima ulvae</name>
    <dbReference type="NCBI Taxonomy" id="980254"/>
    <lineage>
        <taxon>Bacteria</taxon>
        <taxon>Pseudomonadati</taxon>
        <taxon>Planctomycetota</taxon>
        <taxon>Planctomycetia</taxon>
        <taxon>Pirellulales</taxon>
        <taxon>Pirellulaceae</taxon>
        <taxon>Roseimaritima</taxon>
    </lineage>
</organism>
<dbReference type="AlphaFoldDB" id="A0A5B9QUD5"/>
<dbReference type="Proteomes" id="UP000325286">
    <property type="component" value="Chromosome"/>
</dbReference>
<protein>
    <submittedName>
        <fullName evidence="2">Acetyl xylan esterase (AXE1)</fullName>
    </submittedName>
</protein>
<gene>
    <name evidence="2" type="ORF">UC8_46560</name>
</gene>
<sequence length="63" mass="6829">MSVGFIDSVCPPSSCYAAYNSLRGDKTIINEPTMAHAAPAHIHKAFMDYILERVQRPAAVPAP</sequence>
<reference evidence="2 3" key="1">
    <citation type="submission" date="2019-08" db="EMBL/GenBank/DDBJ databases">
        <title>Deep-cultivation of Planctomycetes and their phenomic and genomic characterization uncovers novel biology.</title>
        <authorList>
            <person name="Wiegand S."/>
            <person name="Jogler M."/>
            <person name="Boedeker C."/>
            <person name="Pinto D."/>
            <person name="Vollmers J."/>
            <person name="Rivas-Marin E."/>
            <person name="Kohn T."/>
            <person name="Peeters S.H."/>
            <person name="Heuer A."/>
            <person name="Rast P."/>
            <person name="Oberbeckmann S."/>
            <person name="Bunk B."/>
            <person name="Jeske O."/>
            <person name="Meyerdierks A."/>
            <person name="Storesund J.E."/>
            <person name="Kallscheuer N."/>
            <person name="Luecker S."/>
            <person name="Lage O.M."/>
            <person name="Pohl T."/>
            <person name="Merkel B.J."/>
            <person name="Hornburger P."/>
            <person name="Mueller R.-W."/>
            <person name="Bruemmer F."/>
            <person name="Labrenz M."/>
            <person name="Spormann A.M."/>
            <person name="Op den Camp H."/>
            <person name="Overmann J."/>
            <person name="Amann R."/>
            <person name="Jetten M.S.M."/>
            <person name="Mascher T."/>
            <person name="Medema M.H."/>
            <person name="Devos D.P."/>
            <person name="Kaster A.-K."/>
            <person name="Ovreas L."/>
            <person name="Rohde M."/>
            <person name="Galperin M.Y."/>
            <person name="Jogler C."/>
        </authorList>
    </citation>
    <scope>NUCLEOTIDE SEQUENCE [LARGE SCALE GENOMIC DNA]</scope>
    <source>
        <strain evidence="2 3">UC8</strain>
    </source>
</reference>
<evidence type="ECO:0000313" key="3">
    <source>
        <dbReference type="Proteomes" id="UP000325286"/>
    </source>
</evidence>
<dbReference type="KEGG" id="rul:UC8_46560"/>
<accession>A0A5B9QUD5</accession>
<name>A0A5B9QUD5_9BACT</name>
<dbReference type="Pfam" id="PF05448">
    <property type="entry name" value="AXE1"/>
    <property type="match status" value="1"/>
</dbReference>
<feature type="domain" description="Acetyl xylan esterase" evidence="1">
    <location>
        <begin position="1"/>
        <end position="44"/>
    </location>
</feature>
<proteinExistence type="predicted"/>
<dbReference type="InterPro" id="IPR008391">
    <property type="entry name" value="AXE1_dom"/>
</dbReference>